<dbReference type="InterPro" id="IPR013702">
    <property type="entry name" value="FIST_domain_N"/>
</dbReference>
<dbReference type="SMART" id="SM00897">
    <property type="entry name" value="FIST"/>
    <property type="match status" value="1"/>
</dbReference>
<organism evidence="3 4">
    <name type="scientific">Hirschia litorea</name>
    <dbReference type="NCBI Taxonomy" id="1199156"/>
    <lineage>
        <taxon>Bacteria</taxon>
        <taxon>Pseudomonadati</taxon>
        <taxon>Pseudomonadota</taxon>
        <taxon>Alphaproteobacteria</taxon>
        <taxon>Hyphomonadales</taxon>
        <taxon>Hyphomonadaceae</taxon>
        <taxon>Hirschia</taxon>
    </lineage>
</organism>
<name>A0ABW2IKA6_9PROT</name>
<dbReference type="Proteomes" id="UP001596492">
    <property type="component" value="Unassembled WGS sequence"/>
</dbReference>
<protein>
    <submittedName>
        <fullName evidence="3">FIST signal transduction protein</fullName>
    </submittedName>
</protein>
<evidence type="ECO:0000259" key="2">
    <source>
        <dbReference type="SMART" id="SM01204"/>
    </source>
</evidence>
<dbReference type="Pfam" id="PF10442">
    <property type="entry name" value="FIST_C"/>
    <property type="match status" value="1"/>
</dbReference>
<dbReference type="RefSeq" id="WP_382166780.1">
    <property type="nucleotide sequence ID" value="NZ_JBHTBR010000004.1"/>
</dbReference>
<evidence type="ECO:0000259" key="1">
    <source>
        <dbReference type="SMART" id="SM00897"/>
    </source>
</evidence>
<keyword evidence="4" id="KW-1185">Reference proteome</keyword>
<dbReference type="EMBL" id="JBHTBR010000004">
    <property type="protein sequence ID" value="MFC7291548.1"/>
    <property type="molecule type" value="Genomic_DNA"/>
</dbReference>
<comment type="caution">
    <text evidence="3">The sequence shown here is derived from an EMBL/GenBank/DDBJ whole genome shotgun (WGS) entry which is preliminary data.</text>
</comment>
<feature type="domain" description="FIST C-domain" evidence="2">
    <location>
        <begin position="245"/>
        <end position="392"/>
    </location>
</feature>
<evidence type="ECO:0000313" key="4">
    <source>
        <dbReference type="Proteomes" id="UP001596492"/>
    </source>
</evidence>
<evidence type="ECO:0000313" key="3">
    <source>
        <dbReference type="EMBL" id="MFC7291548.1"/>
    </source>
</evidence>
<accession>A0ABW2IKA6</accession>
<sequence length="410" mass="43648">MKNEYIFSENPSTADALNELRLKLSQSSRNAQLAFAFYGFEHDADLIRSSLGEMLGDAAILGGSSHNGVMDSAAVRGSNSLGVYLIEDDTGDYGVGAAEYGDDPAAAAEAALKQALERADCLDQLPELVWVYQAPGFEDQVLEGLNRVVGERCPIVGGSAADNDVSGKWSLFDNEMTMQNGVVVAVFFPSTAIGFAYQGGYEPNGHVGYVTRIEEQNKGQMGRVTRVAGAEPRSRAILEINNRPAAEVYNEWTNGAISDKLEAGGVILSETNLAPIATLAGCSDGIDQYLLIHPESVREDGGLTTFASIDLNAELYCMRGDPNQIIERAGRVVKLAKDQLYGAEPAGAIMVFCGGCRMAVGEHLSAAPGVVQEWIGDAPLISCFTFGEQGPMMGKNSHGNLMISAIVFEA</sequence>
<gene>
    <name evidence="3" type="ORF">ACFQS8_07970</name>
</gene>
<dbReference type="Pfam" id="PF08495">
    <property type="entry name" value="FIST"/>
    <property type="match status" value="1"/>
</dbReference>
<feature type="domain" description="FIST" evidence="1">
    <location>
        <begin position="30"/>
        <end position="244"/>
    </location>
</feature>
<dbReference type="PANTHER" id="PTHR40252">
    <property type="entry name" value="BLR0328 PROTEIN"/>
    <property type="match status" value="1"/>
</dbReference>
<dbReference type="PANTHER" id="PTHR40252:SF2">
    <property type="entry name" value="BLR0328 PROTEIN"/>
    <property type="match status" value="1"/>
</dbReference>
<reference evidence="4" key="1">
    <citation type="journal article" date="2019" name="Int. J. Syst. Evol. Microbiol.">
        <title>The Global Catalogue of Microorganisms (GCM) 10K type strain sequencing project: providing services to taxonomists for standard genome sequencing and annotation.</title>
        <authorList>
            <consortium name="The Broad Institute Genomics Platform"/>
            <consortium name="The Broad Institute Genome Sequencing Center for Infectious Disease"/>
            <person name="Wu L."/>
            <person name="Ma J."/>
        </authorList>
    </citation>
    <scope>NUCLEOTIDE SEQUENCE [LARGE SCALE GENOMIC DNA]</scope>
    <source>
        <strain evidence="4">CCUG 51308</strain>
    </source>
</reference>
<proteinExistence type="predicted"/>
<dbReference type="InterPro" id="IPR019494">
    <property type="entry name" value="FIST_C"/>
</dbReference>
<dbReference type="SMART" id="SM01204">
    <property type="entry name" value="FIST_C"/>
    <property type="match status" value="1"/>
</dbReference>